<keyword evidence="2" id="KW-1133">Transmembrane helix</keyword>
<keyword evidence="2" id="KW-0472">Membrane</keyword>
<feature type="transmembrane region" description="Helical" evidence="2">
    <location>
        <begin position="134"/>
        <end position="154"/>
    </location>
</feature>
<proteinExistence type="predicted"/>
<keyword evidence="2" id="KW-0812">Transmembrane</keyword>
<evidence type="ECO:0000313" key="3">
    <source>
        <dbReference type="EMBL" id="RDB28578.1"/>
    </source>
</evidence>
<organism evidence="3 4">
    <name type="scientific">Hypsizygus marmoreus</name>
    <name type="common">White beech mushroom</name>
    <name type="synonym">Agaricus marmoreus</name>
    <dbReference type="NCBI Taxonomy" id="39966"/>
    <lineage>
        <taxon>Eukaryota</taxon>
        <taxon>Fungi</taxon>
        <taxon>Dikarya</taxon>
        <taxon>Basidiomycota</taxon>
        <taxon>Agaricomycotina</taxon>
        <taxon>Agaricomycetes</taxon>
        <taxon>Agaricomycetidae</taxon>
        <taxon>Agaricales</taxon>
        <taxon>Tricholomatineae</taxon>
        <taxon>Lyophyllaceae</taxon>
        <taxon>Hypsizygus</taxon>
    </lineage>
</organism>
<dbReference type="EMBL" id="LUEZ02000010">
    <property type="protein sequence ID" value="RDB28578.1"/>
    <property type="molecule type" value="Genomic_DNA"/>
</dbReference>
<name>A0A369K3R3_HYPMA</name>
<feature type="transmembrane region" description="Helical" evidence="2">
    <location>
        <begin position="174"/>
        <end position="196"/>
    </location>
</feature>
<comment type="caution">
    <text evidence="3">The sequence shown here is derived from an EMBL/GenBank/DDBJ whole genome shotgun (WGS) entry which is preliminary data.</text>
</comment>
<sequence length="205" mass="22027">MEMKNAYKSQRKYTNVGEPAGSVLSAGSKDMSTPTRRPVSGSASPWRSQYCSVFSDADPLAVVEASLTSVKYAFYQTVGYIVLCAVGCPDTITVISAANKGFIGGAIFTVPYLILLLPPVQGTREQPGSCRERVALLATEMMYSAIAGGVGVVIRDEWSRGLVLMGMARGFVGPFASFTILFASLKILLWAISMCMRNENSHQSS</sequence>
<evidence type="ECO:0000256" key="2">
    <source>
        <dbReference type="SAM" id="Phobius"/>
    </source>
</evidence>
<feature type="compositionally biased region" description="Polar residues" evidence="1">
    <location>
        <begin position="30"/>
        <end position="44"/>
    </location>
</feature>
<reference evidence="3" key="1">
    <citation type="submission" date="2018-04" db="EMBL/GenBank/DDBJ databases">
        <title>Whole genome sequencing of Hypsizygus marmoreus.</title>
        <authorList>
            <person name="Choi I.-G."/>
            <person name="Min B."/>
            <person name="Kim J.-G."/>
            <person name="Kim S."/>
            <person name="Oh Y.-L."/>
            <person name="Kong W.-S."/>
            <person name="Park H."/>
            <person name="Jeong J."/>
            <person name="Song E.-S."/>
        </authorList>
    </citation>
    <scope>NUCLEOTIDE SEQUENCE [LARGE SCALE GENOMIC DNA]</scope>
    <source>
        <strain evidence="3">51987-8</strain>
    </source>
</reference>
<evidence type="ECO:0000313" key="4">
    <source>
        <dbReference type="Proteomes" id="UP000076154"/>
    </source>
</evidence>
<keyword evidence="4" id="KW-1185">Reference proteome</keyword>
<dbReference type="AlphaFoldDB" id="A0A369K3R3"/>
<accession>A0A369K3R3</accession>
<gene>
    <name evidence="3" type="ORF">Hypma_014881</name>
</gene>
<evidence type="ECO:0000256" key="1">
    <source>
        <dbReference type="SAM" id="MobiDB-lite"/>
    </source>
</evidence>
<dbReference type="Proteomes" id="UP000076154">
    <property type="component" value="Unassembled WGS sequence"/>
</dbReference>
<dbReference type="OrthoDB" id="3061341at2759"/>
<protein>
    <submittedName>
        <fullName evidence="3">Uncharacterized protein</fullName>
    </submittedName>
</protein>
<dbReference type="InParanoid" id="A0A369K3R3"/>
<feature type="region of interest" description="Disordered" evidence="1">
    <location>
        <begin position="18"/>
        <end position="44"/>
    </location>
</feature>